<accession>A0A482WQV6</accession>
<feature type="non-terminal residue" evidence="4">
    <location>
        <position position="1"/>
    </location>
</feature>
<name>A0A482WQV6_LAOST</name>
<keyword evidence="5" id="KW-1185">Reference proteome</keyword>
<dbReference type="Pfam" id="PF24798">
    <property type="entry name" value="Ig-CFAP74_4th"/>
    <property type="match status" value="1"/>
</dbReference>
<dbReference type="EMBL" id="QKKF02027275">
    <property type="protein sequence ID" value="RZF35903.1"/>
    <property type="molecule type" value="Genomic_DNA"/>
</dbReference>
<dbReference type="Pfam" id="PF24778">
    <property type="entry name" value="Ig-CFAP74_3rd"/>
    <property type="match status" value="1"/>
</dbReference>
<dbReference type="OrthoDB" id="6612278at2759"/>
<dbReference type="InterPro" id="IPR013783">
    <property type="entry name" value="Ig-like_fold"/>
</dbReference>
<feature type="domain" description="CFAP74 fourth Ig-like" evidence="3">
    <location>
        <begin position="349"/>
        <end position="417"/>
    </location>
</feature>
<evidence type="ECO:0000259" key="2">
    <source>
        <dbReference type="Pfam" id="PF24778"/>
    </source>
</evidence>
<organism evidence="4 5">
    <name type="scientific">Laodelphax striatellus</name>
    <name type="common">Small brown planthopper</name>
    <name type="synonym">Delphax striatella</name>
    <dbReference type="NCBI Taxonomy" id="195883"/>
    <lineage>
        <taxon>Eukaryota</taxon>
        <taxon>Metazoa</taxon>
        <taxon>Ecdysozoa</taxon>
        <taxon>Arthropoda</taxon>
        <taxon>Hexapoda</taxon>
        <taxon>Insecta</taxon>
        <taxon>Pterygota</taxon>
        <taxon>Neoptera</taxon>
        <taxon>Paraneoptera</taxon>
        <taxon>Hemiptera</taxon>
        <taxon>Auchenorrhyncha</taxon>
        <taxon>Fulgoroidea</taxon>
        <taxon>Delphacidae</taxon>
        <taxon>Criomorphinae</taxon>
        <taxon>Laodelphax</taxon>
    </lineage>
</organism>
<dbReference type="Gene3D" id="2.60.40.10">
    <property type="entry name" value="Immunoglobulins"/>
    <property type="match status" value="1"/>
</dbReference>
<proteinExistence type="predicted"/>
<gene>
    <name evidence="4" type="ORF">LSTR_LSTR014589</name>
</gene>
<evidence type="ECO:0000256" key="1">
    <source>
        <dbReference type="SAM" id="MobiDB-lite"/>
    </source>
</evidence>
<feature type="domain" description="CFAP74 third Ig-like" evidence="2">
    <location>
        <begin position="225"/>
        <end position="321"/>
    </location>
</feature>
<evidence type="ECO:0000313" key="4">
    <source>
        <dbReference type="EMBL" id="RZF35903.1"/>
    </source>
</evidence>
<dbReference type="PANTHER" id="PTHR22538">
    <property type="entry name" value="CILIA- AND FLAGELLA-ASSOCIATED PROTEIN 74"/>
    <property type="match status" value="1"/>
</dbReference>
<evidence type="ECO:0000259" key="3">
    <source>
        <dbReference type="Pfam" id="PF24798"/>
    </source>
</evidence>
<dbReference type="STRING" id="195883.A0A482WQV6"/>
<feature type="region of interest" description="Disordered" evidence="1">
    <location>
        <begin position="470"/>
        <end position="489"/>
    </location>
</feature>
<reference evidence="4 5" key="1">
    <citation type="journal article" date="2017" name="Gigascience">
        <title>Genome sequence of the small brown planthopper, Laodelphax striatellus.</title>
        <authorList>
            <person name="Zhu J."/>
            <person name="Jiang F."/>
            <person name="Wang X."/>
            <person name="Yang P."/>
            <person name="Bao Y."/>
            <person name="Zhao W."/>
            <person name="Wang W."/>
            <person name="Lu H."/>
            <person name="Wang Q."/>
            <person name="Cui N."/>
            <person name="Li J."/>
            <person name="Chen X."/>
            <person name="Luo L."/>
            <person name="Yu J."/>
            <person name="Kang L."/>
            <person name="Cui F."/>
        </authorList>
    </citation>
    <scope>NUCLEOTIDE SEQUENCE [LARGE SCALE GENOMIC DNA]</scope>
    <source>
        <strain evidence="4">Lst14</strain>
    </source>
</reference>
<dbReference type="InterPro" id="IPR056307">
    <property type="entry name" value="Ig-CFAP74_3rd"/>
</dbReference>
<sequence>GCNNIERIYPGMTFCFELTFCTHGEIFGDLRAKAYFLTRREGLEGYMEIPVLCRPTVCENLQPSVVSTSIHFRKMNYWDKSSSQIMFLTNPLDEPCEVYFDSNTDKILGAFEENLKRLKKDKENYVLDKHYGKKIKRELSRIIASYAVEYIINNIFEPIQTIPHYFAQIPSNSKIPITIKFTPQLVNKEDFIVKKIIVNHTIRNKVFLRNEITVHAKTEGLPIVIEPYLLDFKIVLVGVCLQQTSFTVTNTGKIAVPLKVTVERPLRKFVSIRPNCLLVPAGKSTPVSVCLKIGPGFEEDANKFIDKDMRLLEFPIFIHQASIEHKDKIMPLILPAMAVLTNSFALEVSEKTVDFGTVYLSTSSLRQLKIENRSPLLQYYGFLNVPDSFIIQPGCGFGYIYPGEVLYVDLIYSPEYQEMACSDGQKFIRNVIELYTVLSASHYKNFQAKMIKQKIEKKEKHINEAELEDINTHSENNEEENTGGMSDIKDSSLDETIKSAQQAYTLISKTTNKDDRLSIRNPNLLDLSNGAIEKHFGSFIYDEGIHDSDKTAPSGVLQSNPNSSDVTEVIPTSHESNAFQDEIHPIEIIYSIPIECLATVVRPIMEFSSQKVILPPTPCGSSSFASVYLR</sequence>
<dbReference type="InterPro" id="IPR056310">
    <property type="entry name" value="Ig-CFAP74_4th"/>
</dbReference>
<comment type="caution">
    <text evidence="4">The sequence shown here is derived from an EMBL/GenBank/DDBJ whole genome shotgun (WGS) entry which is preliminary data.</text>
</comment>
<dbReference type="AlphaFoldDB" id="A0A482WQV6"/>
<evidence type="ECO:0000313" key="5">
    <source>
        <dbReference type="Proteomes" id="UP000291343"/>
    </source>
</evidence>
<dbReference type="Proteomes" id="UP000291343">
    <property type="component" value="Unassembled WGS sequence"/>
</dbReference>
<dbReference type="PANTHER" id="PTHR22538:SF0">
    <property type="entry name" value="CILIA- AND FLAGELLA-ASSOCIATED PROTEIN 74"/>
    <property type="match status" value="1"/>
</dbReference>
<protein>
    <submittedName>
        <fullName evidence="4">Uncharacterized protein</fullName>
    </submittedName>
</protein>
<dbReference type="InParanoid" id="A0A482WQV6"/>